<name>A0AAW1JRD8_SAPOF</name>
<evidence type="ECO:0000256" key="4">
    <source>
        <dbReference type="PROSITE-ProRule" id="PRU00325"/>
    </source>
</evidence>
<sequence>MVFNFDLNAVDLSIEETCHETVDIVNEEEFNEDLLGVEGDEFFRVVESKFTPFIGQEFLHLEELLVCNRQGSSYAKKVNKVDDVEDRIPVEGGELTVSDKPRRKTKVRRIGCKARLRVSSVKGVLVVDRFHARHNHELVEVKDRQFQKLARRLQKYHKELIVFNSRLKIGASKTYNMCKEHVNGLENIGASLNDFKNFSRDVKCYINERDGQLFIDRFKNLAETRDDFYFDYEVDADNSLVRAVWADGTAQRNYSVFGDAVSFDPTYSTNKYSMVFTPFTGVDNHRRSVTFCGALLNRENEESFTWLFRRFLDAMGGKEPYYIITDQDPGIIASVANVFKTARHRFCMWHIMNKVPVKYGSNAKDYQVFIRKLNAIVWDEDLEADEFDSRWGEKKLDNDNRQSSPKLLTQLPIEIHGSRMYTHEMFEDFQQEVITSTSGLSARGFSEKDRVEITTLKDGLRGKFYDIHFNPGTFEVNCTCMMFERAGLPCRHIISIFSSNGVSSIPDCYLANRWCKDAVGTIHGKAGLIDGRQIEMTKLWSEVYEAVGFFRDRSEDDIRNLCSLLREFRLNLEPECPDLTKEQEIEQLLGCKAVDEINILPPKHAKNKGSERRMLSNKTVAVAKALKPKRMCSNYKQMSHHDKRNCPNNFAEFPPLEPISSSDEAGFDEVMEEEDVSE</sequence>
<dbReference type="Pfam" id="PF04434">
    <property type="entry name" value="SWIM"/>
    <property type="match status" value="1"/>
</dbReference>
<evidence type="ECO:0000256" key="3">
    <source>
        <dbReference type="ARBA" id="ARBA00022833"/>
    </source>
</evidence>
<dbReference type="Proteomes" id="UP001443914">
    <property type="component" value="Unassembled WGS sequence"/>
</dbReference>
<evidence type="ECO:0000313" key="8">
    <source>
        <dbReference type="Proteomes" id="UP001443914"/>
    </source>
</evidence>
<keyword evidence="2 4" id="KW-0863">Zinc-finger</keyword>
<keyword evidence="1" id="KW-0479">Metal-binding</keyword>
<dbReference type="PANTHER" id="PTHR47718:SF18">
    <property type="entry name" value="PROTEIN FAR1-RELATED SEQUENCE 5-LIKE"/>
    <property type="match status" value="1"/>
</dbReference>
<dbReference type="PANTHER" id="PTHR47718">
    <property type="entry name" value="OS01G0519700 PROTEIN"/>
    <property type="match status" value="1"/>
</dbReference>
<dbReference type="InterPro" id="IPR006564">
    <property type="entry name" value="Znf_PMZ"/>
</dbReference>
<comment type="caution">
    <text evidence="7">The sequence shown here is derived from an EMBL/GenBank/DDBJ whole genome shotgun (WGS) entry which is preliminary data.</text>
</comment>
<feature type="compositionally biased region" description="Acidic residues" evidence="5">
    <location>
        <begin position="665"/>
        <end position="678"/>
    </location>
</feature>
<feature type="domain" description="SWIM-type" evidence="6">
    <location>
        <begin position="465"/>
        <end position="501"/>
    </location>
</feature>
<reference evidence="7" key="1">
    <citation type="submission" date="2024-03" db="EMBL/GenBank/DDBJ databases">
        <title>WGS assembly of Saponaria officinalis var. Norfolk2.</title>
        <authorList>
            <person name="Jenkins J."/>
            <person name="Shu S."/>
            <person name="Grimwood J."/>
            <person name="Barry K."/>
            <person name="Goodstein D."/>
            <person name="Schmutz J."/>
            <person name="Leebens-Mack J."/>
            <person name="Osbourn A."/>
        </authorList>
    </citation>
    <scope>NUCLEOTIDE SEQUENCE [LARGE SCALE GENOMIC DNA]</scope>
    <source>
        <strain evidence="7">JIC</strain>
    </source>
</reference>
<evidence type="ECO:0000256" key="2">
    <source>
        <dbReference type="ARBA" id="ARBA00022771"/>
    </source>
</evidence>
<gene>
    <name evidence="7" type="ORF">RND81_07G131700</name>
</gene>
<dbReference type="PROSITE" id="PS50966">
    <property type="entry name" value="ZF_SWIM"/>
    <property type="match status" value="1"/>
</dbReference>
<proteinExistence type="predicted"/>
<feature type="region of interest" description="Disordered" evidence="5">
    <location>
        <begin position="637"/>
        <end position="678"/>
    </location>
</feature>
<dbReference type="InterPro" id="IPR007527">
    <property type="entry name" value="Znf_SWIM"/>
</dbReference>
<keyword evidence="8" id="KW-1185">Reference proteome</keyword>
<dbReference type="InterPro" id="IPR018289">
    <property type="entry name" value="MULE_transposase_dom"/>
</dbReference>
<protein>
    <recommendedName>
        <fullName evidence="6">SWIM-type domain-containing protein</fullName>
    </recommendedName>
</protein>
<evidence type="ECO:0000256" key="5">
    <source>
        <dbReference type="SAM" id="MobiDB-lite"/>
    </source>
</evidence>
<keyword evidence="3" id="KW-0862">Zinc</keyword>
<dbReference type="AlphaFoldDB" id="A0AAW1JRD8"/>
<dbReference type="SMART" id="SM00575">
    <property type="entry name" value="ZnF_PMZ"/>
    <property type="match status" value="1"/>
</dbReference>
<evidence type="ECO:0000313" key="7">
    <source>
        <dbReference type="EMBL" id="KAK9706518.1"/>
    </source>
</evidence>
<dbReference type="EMBL" id="JBDFQZ010000007">
    <property type="protein sequence ID" value="KAK9706518.1"/>
    <property type="molecule type" value="Genomic_DNA"/>
</dbReference>
<dbReference type="GO" id="GO:0008270">
    <property type="term" value="F:zinc ion binding"/>
    <property type="evidence" value="ECO:0007669"/>
    <property type="project" value="UniProtKB-KW"/>
</dbReference>
<dbReference type="InterPro" id="IPR004330">
    <property type="entry name" value="FAR1_DNA_bnd_dom"/>
</dbReference>
<evidence type="ECO:0000256" key="1">
    <source>
        <dbReference type="ARBA" id="ARBA00022723"/>
    </source>
</evidence>
<dbReference type="Pfam" id="PF03101">
    <property type="entry name" value="FAR1"/>
    <property type="match status" value="1"/>
</dbReference>
<evidence type="ECO:0000259" key="6">
    <source>
        <dbReference type="PROSITE" id="PS50966"/>
    </source>
</evidence>
<organism evidence="7 8">
    <name type="scientific">Saponaria officinalis</name>
    <name type="common">Common soapwort</name>
    <name type="synonym">Lychnis saponaria</name>
    <dbReference type="NCBI Taxonomy" id="3572"/>
    <lineage>
        <taxon>Eukaryota</taxon>
        <taxon>Viridiplantae</taxon>
        <taxon>Streptophyta</taxon>
        <taxon>Embryophyta</taxon>
        <taxon>Tracheophyta</taxon>
        <taxon>Spermatophyta</taxon>
        <taxon>Magnoliopsida</taxon>
        <taxon>eudicotyledons</taxon>
        <taxon>Gunneridae</taxon>
        <taxon>Pentapetalae</taxon>
        <taxon>Caryophyllales</taxon>
        <taxon>Caryophyllaceae</taxon>
        <taxon>Caryophylleae</taxon>
        <taxon>Saponaria</taxon>
    </lineage>
</organism>
<accession>A0AAW1JRD8</accession>
<dbReference type="Pfam" id="PF10551">
    <property type="entry name" value="MULE"/>
    <property type="match status" value="1"/>
</dbReference>